<dbReference type="PANTHER" id="PTHR42870:SF1">
    <property type="entry name" value="NON-SPECIFIC LIPID-TRANSFER PROTEIN-LIKE 2"/>
    <property type="match status" value="1"/>
</dbReference>
<dbReference type="Pfam" id="PF22691">
    <property type="entry name" value="Thiolase_C_1"/>
    <property type="match status" value="1"/>
</dbReference>
<dbReference type="Proteomes" id="UP001501020">
    <property type="component" value="Unassembled WGS sequence"/>
</dbReference>
<dbReference type="SUPFAM" id="SSF53901">
    <property type="entry name" value="Thiolase-like"/>
    <property type="match status" value="2"/>
</dbReference>
<dbReference type="CDD" id="cd00829">
    <property type="entry name" value="SCP-x_thiolase"/>
    <property type="match status" value="1"/>
</dbReference>
<proteinExistence type="predicted"/>
<dbReference type="EMBL" id="BAAAMR010000003">
    <property type="protein sequence ID" value="GAA2121572.1"/>
    <property type="molecule type" value="Genomic_DNA"/>
</dbReference>
<dbReference type="InterPro" id="IPR016039">
    <property type="entry name" value="Thiolase-like"/>
</dbReference>
<evidence type="ECO:0000313" key="3">
    <source>
        <dbReference type="Proteomes" id="UP001501020"/>
    </source>
</evidence>
<sequence length="389" mass="39845">MTDARTAVIVGLGMSPQGRRLGISPRELRRQAIDAALADAGIGRELVDTCICFGAQPEDLRYAGLSPRTSFALNSGGASPALSVVVAAGLIATGQADHVLSVYGEAFTGTAPRPEPNHGVAGRSDIGGYSYGYPYLYGLVGPGAVYAMAARRYMDVHGATSQDLGAVAVAERAYGSVRPGAVGYGQPITVADHQASRMIADPLRLLDCSRPTDGGVAIVITSAERAADCAGSPVAVLGSGCGHNIANWWDGTMAGRFGASPDAARRAYAEAGVGPEDISVAQLYSPFTIATLMQLEEYGFCGEGEAPAFVRDGHTGPAGRLPTNTGGGQHSGFYATGFTPLSEGVLQVRGEAPTNQVPDAELCLVSGSGGNGGVHGSWAHVSLVLGRPR</sequence>
<evidence type="ECO:0000313" key="2">
    <source>
        <dbReference type="EMBL" id="GAA2121572.1"/>
    </source>
</evidence>
<reference evidence="2 3" key="1">
    <citation type="journal article" date="2019" name="Int. J. Syst. Evol. Microbiol.">
        <title>The Global Catalogue of Microorganisms (GCM) 10K type strain sequencing project: providing services to taxonomists for standard genome sequencing and annotation.</title>
        <authorList>
            <consortium name="The Broad Institute Genomics Platform"/>
            <consortium name="The Broad Institute Genome Sequencing Center for Infectious Disease"/>
            <person name="Wu L."/>
            <person name="Ma J."/>
        </authorList>
    </citation>
    <scope>NUCLEOTIDE SEQUENCE [LARGE SCALE GENOMIC DNA]</scope>
    <source>
        <strain evidence="2 3">JCM 13850</strain>
    </source>
</reference>
<protein>
    <submittedName>
        <fullName evidence="2">Lipid-transfer protein</fullName>
    </submittedName>
</protein>
<dbReference type="PIRSF" id="PIRSF000429">
    <property type="entry name" value="Ac-CoA_Ac_transf"/>
    <property type="match status" value="1"/>
</dbReference>
<dbReference type="Gene3D" id="3.40.47.10">
    <property type="match status" value="1"/>
</dbReference>
<dbReference type="InterPro" id="IPR002155">
    <property type="entry name" value="Thiolase"/>
</dbReference>
<keyword evidence="3" id="KW-1185">Reference proteome</keyword>
<accession>A0ABN2Y580</accession>
<dbReference type="PANTHER" id="PTHR42870">
    <property type="entry name" value="ACETYL-COA C-ACETYLTRANSFERASE"/>
    <property type="match status" value="1"/>
</dbReference>
<evidence type="ECO:0000259" key="1">
    <source>
        <dbReference type="Pfam" id="PF22691"/>
    </source>
</evidence>
<comment type="caution">
    <text evidence="2">The sequence shown here is derived from an EMBL/GenBank/DDBJ whole genome shotgun (WGS) entry which is preliminary data.</text>
</comment>
<feature type="domain" description="Thiolase C-terminal" evidence="1">
    <location>
        <begin position="259"/>
        <end position="373"/>
    </location>
</feature>
<gene>
    <name evidence="2" type="ORF">GCM10009727_07080</name>
</gene>
<organism evidence="2 3">
    <name type="scientific">Actinomadura napierensis</name>
    <dbReference type="NCBI Taxonomy" id="267854"/>
    <lineage>
        <taxon>Bacteria</taxon>
        <taxon>Bacillati</taxon>
        <taxon>Actinomycetota</taxon>
        <taxon>Actinomycetes</taxon>
        <taxon>Streptosporangiales</taxon>
        <taxon>Thermomonosporaceae</taxon>
        <taxon>Actinomadura</taxon>
    </lineage>
</organism>
<dbReference type="RefSeq" id="WP_344261332.1">
    <property type="nucleotide sequence ID" value="NZ_BAAAMR010000003.1"/>
</dbReference>
<dbReference type="InterPro" id="IPR055140">
    <property type="entry name" value="Thiolase_C_2"/>
</dbReference>
<name>A0ABN2Y580_9ACTN</name>